<gene>
    <name evidence="2" type="ORF">AT728_37595</name>
</gene>
<dbReference type="RefSeq" id="WP_058852741.1">
    <property type="nucleotide sequence ID" value="NZ_LOCL01000083.1"/>
</dbReference>
<dbReference type="Proteomes" id="UP000054804">
    <property type="component" value="Unassembled WGS sequence"/>
</dbReference>
<organism evidence="2 3">
    <name type="scientific">Streptomyces silvensis</name>
    <dbReference type="NCBI Taxonomy" id="1765722"/>
    <lineage>
        <taxon>Bacteria</taxon>
        <taxon>Bacillati</taxon>
        <taxon>Actinomycetota</taxon>
        <taxon>Actinomycetes</taxon>
        <taxon>Kitasatosporales</taxon>
        <taxon>Streptomycetaceae</taxon>
        <taxon>Streptomyces</taxon>
    </lineage>
</organism>
<proteinExistence type="predicted"/>
<dbReference type="OrthoDB" id="5183603at2"/>
<dbReference type="Pfam" id="PF12770">
    <property type="entry name" value="CHAT"/>
    <property type="match status" value="1"/>
</dbReference>
<feature type="domain" description="CHAT" evidence="1">
    <location>
        <begin position="257"/>
        <end position="403"/>
    </location>
</feature>
<dbReference type="InterPro" id="IPR024983">
    <property type="entry name" value="CHAT_dom"/>
</dbReference>
<sequence>MAHELPTRITHDPSLGFTRLPRHVIRHPDLVVGLDARRDDENVRARMYGPAVPSLSGSEHTVTLRVRPREVRSVAARLRQMWRDEFVALTPLDPTGRPAPGRTPLPYASLVDLTAEPEAELRAALARLARYGTQLLYDVLLGGEDEELKLFRGFLTDALSSDRALRIRFHSDLFLPWPMLCLPAAADDDGNDGDDDGEGPAPERVFPRFLGYRHQLEHTGGNAYARVADDRDPPPRRAPAVSLNHDTGVDAQGLTLAAEVAAVLADGNDFVERTTRAELERALRDSLLDEQLMYFWCHGHFTASGDEPPYLVLRLSDQRAIDAYTLRAHRPPLDACVPFRPFVLLNACFAGLPGNADLAYLGRALFDAGACGILGPQIEMPQRFAAEYALAFVTRYLAGRETAGGIAHDLARHFADTCRNPLGFAYALHSGMDSRLERTA</sequence>
<comment type="caution">
    <text evidence="2">The sequence shown here is derived from an EMBL/GenBank/DDBJ whole genome shotgun (WGS) entry which is preliminary data.</text>
</comment>
<protein>
    <recommendedName>
        <fullName evidence="1">CHAT domain-containing protein</fullName>
    </recommendedName>
</protein>
<evidence type="ECO:0000259" key="1">
    <source>
        <dbReference type="Pfam" id="PF12770"/>
    </source>
</evidence>
<reference evidence="2 3" key="1">
    <citation type="submission" date="2015-12" db="EMBL/GenBank/DDBJ databases">
        <title>Draft genome sequence of Streptomyces silvensis ATCC 53525, a producer of novel hormone antagonists.</title>
        <authorList>
            <person name="Johnston C.W."/>
            <person name="Li Y."/>
            <person name="Magarvey N.A."/>
        </authorList>
    </citation>
    <scope>NUCLEOTIDE SEQUENCE [LARGE SCALE GENOMIC DNA]</scope>
    <source>
        <strain evidence="2 3">ATCC 53525</strain>
    </source>
</reference>
<evidence type="ECO:0000313" key="3">
    <source>
        <dbReference type="Proteomes" id="UP000054804"/>
    </source>
</evidence>
<keyword evidence="3" id="KW-1185">Reference proteome</keyword>
<name>A0A0W7WR46_9ACTN</name>
<accession>A0A0W7WR46</accession>
<dbReference type="AlphaFoldDB" id="A0A0W7WR46"/>
<dbReference type="EMBL" id="LOCL01000083">
    <property type="protein sequence ID" value="KUF13053.1"/>
    <property type="molecule type" value="Genomic_DNA"/>
</dbReference>
<dbReference type="STRING" id="1765722.AT728_37595"/>
<evidence type="ECO:0000313" key="2">
    <source>
        <dbReference type="EMBL" id="KUF13053.1"/>
    </source>
</evidence>